<evidence type="ECO:0000256" key="3">
    <source>
        <dbReference type="ARBA" id="ARBA00022679"/>
    </source>
</evidence>
<evidence type="ECO:0000256" key="8">
    <source>
        <dbReference type="ARBA" id="ARBA00023136"/>
    </source>
</evidence>
<keyword evidence="3" id="KW-0808">Transferase</keyword>
<evidence type="ECO:0000256" key="2">
    <source>
        <dbReference type="ARBA" id="ARBA00022676"/>
    </source>
</evidence>
<evidence type="ECO:0000256" key="10">
    <source>
        <dbReference type="ARBA" id="ARBA00033270"/>
    </source>
</evidence>
<dbReference type="EMBL" id="AP018227">
    <property type="protein sequence ID" value="BAY83043.1"/>
    <property type="molecule type" value="Genomic_DNA"/>
</dbReference>
<dbReference type="EC" id="2.4.99.28" evidence="14"/>
<evidence type="ECO:0000313" key="18">
    <source>
        <dbReference type="EMBL" id="BAY83043.1"/>
    </source>
</evidence>
<dbReference type="GO" id="GO:0005886">
    <property type="term" value="C:plasma membrane"/>
    <property type="evidence" value="ECO:0007669"/>
    <property type="project" value="TreeGrafter"/>
</dbReference>
<dbReference type="PANTHER" id="PTHR30474:SF2">
    <property type="entry name" value="PEPTIDOGLYCAN GLYCOSYLTRANSFERASE FTSW-RELATED"/>
    <property type="match status" value="1"/>
</dbReference>
<feature type="transmembrane region" description="Helical" evidence="17">
    <location>
        <begin position="178"/>
        <end position="197"/>
    </location>
</feature>
<feature type="transmembrane region" description="Helical" evidence="17">
    <location>
        <begin position="351"/>
        <end position="370"/>
    </location>
</feature>
<dbReference type="PANTHER" id="PTHR30474">
    <property type="entry name" value="CELL CYCLE PROTEIN"/>
    <property type="match status" value="1"/>
</dbReference>
<evidence type="ECO:0000256" key="6">
    <source>
        <dbReference type="ARBA" id="ARBA00022984"/>
    </source>
</evidence>
<comment type="function">
    <text evidence="16">Peptidoglycan polymerase that is essential for cell division.</text>
</comment>
<evidence type="ECO:0000256" key="7">
    <source>
        <dbReference type="ARBA" id="ARBA00022989"/>
    </source>
</evidence>
<dbReference type="PROSITE" id="PS00428">
    <property type="entry name" value="FTSW_RODA_SPOVE"/>
    <property type="match status" value="1"/>
</dbReference>
<evidence type="ECO:0000313" key="19">
    <source>
        <dbReference type="Proteomes" id="UP000218418"/>
    </source>
</evidence>
<dbReference type="Proteomes" id="UP000218418">
    <property type="component" value="Chromosome"/>
</dbReference>
<keyword evidence="8 17" id="KW-0472">Membrane</keyword>
<dbReference type="Pfam" id="PF01098">
    <property type="entry name" value="FTSW_RODA_SPOVE"/>
    <property type="match status" value="1"/>
</dbReference>
<feature type="transmembrane region" description="Helical" evidence="17">
    <location>
        <begin position="25"/>
        <end position="44"/>
    </location>
</feature>
<evidence type="ECO:0000256" key="11">
    <source>
        <dbReference type="ARBA" id="ARBA00038053"/>
    </source>
</evidence>
<accession>A0A1Z4LPB7</accession>
<dbReference type="GO" id="GO:0009252">
    <property type="term" value="P:peptidoglycan biosynthetic process"/>
    <property type="evidence" value="ECO:0007669"/>
    <property type="project" value="UniProtKB-KW"/>
</dbReference>
<evidence type="ECO:0000256" key="15">
    <source>
        <dbReference type="ARBA" id="ARBA00049902"/>
    </source>
</evidence>
<comment type="subcellular location">
    <subcellularLocation>
        <location evidence="1">Membrane</location>
        <topology evidence="1">Multi-pass membrane protein</topology>
    </subcellularLocation>
</comment>
<keyword evidence="4 17" id="KW-0812">Transmembrane</keyword>
<evidence type="ECO:0000256" key="16">
    <source>
        <dbReference type="ARBA" id="ARBA00049966"/>
    </source>
</evidence>
<feature type="transmembrane region" description="Helical" evidence="17">
    <location>
        <begin position="315"/>
        <end position="339"/>
    </location>
</feature>
<reference evidence="18 19" key="1">
    <citation type="submission" date="2017-06" db="EMBL/GenBank/DDBJ databases">
        <title>Genome sequencing of cyanobaciteial culture collection at National Institute for Environmental Studies (NIES).</title>
        <authorList>
            <person name="Hirose Y."/>
            <person name="Shimura Y."/>
            <person name="Fujisawa T."/>
            <person name="Nakamura Y."/>
            <person name="Kawachi M."/>
        </authorList>
    </citation>
    <scope>NUCLEOTIDE SEQUENCE [LARGE SCALE GENOMIC DNA]</scope>
    <source>
        <strain evidence="18 19">NIES-267</strain>
    </source>
</reference>
<dbReference type="InterPro" id="IPR018365">
    <property type="entry name" value="Cell_cycle_FtsW-rel_CS"/>
</dbReference>
<evidence type="ECO:0000256" key="1">
    <source>
        <dbReference type="ARBA" id="ARBA00004141"/>
    </source>
</evidence>
<evidence type="ECO:0000256" key="14">
    <source>
        <dbReference type="ARBA" id="ARBA00044770"/>
    </source>
</evidence>
<dbReference type="AlphaFoldDB" id="A0A1Z4LPB7"/>
<dbReference type="GO" id="GO:0008955">
    <property type="term" value="F:peptidoglycan glycosyltransferase activity"/>
    <property type="evidence" value="ECO:0007669"/>
    <property type="project" value="UniProtKB-EC"/>
</dbReference>
<evidence type="ECO:0000256" key="4">
    <source>
        <dbReference type="ARBA" id="ARBA00022692"/>
    </source>
</evidence>
<keyword evidence="19" id="KW-1185">Reference proteome</keyword>
<evidence type="ECO:0000256" key="13">
    <source>
        <dbReference type="ARBA" id="ARBA00041418"/>
    </source>
</evidence>
<evidence type="ECO:0000256" key="9">
    <source>
        <dbReference type="ARBA" id="ARBA00032370"/>
    </source>
</evidence>
<protein>
    <recommendedName>
        <fullName evidence="12">Probable peptidoglycan glycosyltransferase FtsW</fullName>
        <ecNumber evidence="14">2.4.99.28</ecNumber>
    </recommendedName>
    <alternativeName>
        <fullName evidence="13">Cell division protein FtsW</fullName>
    </alternativeName>
    <alternativeName>
        <fullName evidence="10">Cell wall polymerase</fullName>
    </alternativeName>
    <alternativeName>
        <fullName evidence="9">Peptidoglycan polymerase</fullName>
    </alternativeName>
</protein>
<feature type="transmembrane region" description="Helical" evidence="17">
    <location>
        <begin position="88"/>
        <end position="108"/>
    </location>
</feature>
<evidence type="ECO:0000256" key="5">
    <source>
        <dbReference type="ARBA" id="ARBA00022960"/>
    </source>
</evidence>
<feature type="transmembrane region" description="Helical" evidence="17">
    <location>
        <begin position="64"/>
        <end position="82"/>
    </location>
</feature>
<dbReference type="InterPro" id="IPR001182">
    <property type="entry name" value="FtsW/RodA"/>
</dbReference>
<sequence>MKLKLIRLIPFLDETVSSWALEARLLRWLSLIWLFVGLAVLFSASYPVADVKHGDGLFLFKRQLITVFLGLIIFNIIVNLPFHKIIGVSHWLLMLFLGLIILTLVPGLGTRGVYGTSRWLSIGGFPIQPSEFIKPFLVLQSARVFGHWERLSWGIRIAWLGVFGFVLVGILAQPNLSTTALCGMTVWLIALASGLPYKYLGGSAGAGMVLALMSVTVNKYQRLRITSFFNPWDDPQGTDYQLIQSLLAVGSGNTWGSGFGLSQQKLSWLPIADSDFIFAVFAEEFGFVGSMTLLVMLAVFATLGLIVAFKAKSTIYRLSAIGITTLLTGQSFINIGVASGVLPTTGLPLPFFSYGGSSIIATLISTALLIRVARESNEADVLPLQRQSTKLRRERRFLHRNKS</sequence>
<comment type="similarity">
    <text evidence="11">Belongs to the SEDS family. FtsW subfamily.</text>
</comment>
<dbReference type="GO" id="GO:0051301">
    <property type="term" value="P:cell division"/>
    <property type="evidence" value="ECO:0007669"/>
    <property type="project" value="InterPro"/>
</dbReference>
<dbReference type="GO" id="GO:0008360">
    <property type="term" value="P:regulation of cell shape"/>
    <property type="evidence" value="ECO:0007669"/>
    <property type="project" value="UniProtKB-KW"/>
</dbReference>
<keyword evidence="5" id="KW-0133">Cell shape</keyword>
<keyword evidence="7 17" id="KW-1133">Transmembrane helix</keyword>
<gene>
    <name evidence="18" type="ORF">NIES267_25290</name>
</gene>
<dbReference type="GO" id="GO:0032153">
    <property type="term" value="C:cell division site"/>
    <property type="evidence" value="ECO:0007669"/>
    <property type="project" value="TreeGrafter"/>
</dbReference>
<dbReference type="GO" id="GO:0015648">
    <property type="term" value="F:lipid-linked peptidoglycan transporter activity"/>
    <property type="evidence" value="ECO:0007669"/>
    <property type="project" value="TreeGrafter"/>
</dbReference>
<organism evidence="18 19">
    <name type="scientific">Calothrix parasitica NIES-267</name>
    <dbReference type="NCBI Taxonomy" id="1973488"/>
    <lineage>
        <taxon>Bacteria</taxon>
        <taxon>Bacillati</taxon>
        <taxon>Cyanobacteriota</taxon>
        <taxon>Cyanophyceae</taxon>
        <taxon>Nostocales</taxon>
        <taxon>Calotrichaceae</taxon>
        <taxon>Calothrix</taxon>
    </lineage>
</organism>
<feature type="transmembrane region" description="Helical" evidence="17">
    <location>
        <begin position="153"/>
        <end position="172"/>
    </location>
</feature>
<keyword evidence="6" id="KW-0573">Peptidoglycan synthesis</keyword>
<proteinExistence type="inferred from homology"/>
<feature type="transmembrane region" description="Helical" evidence="17">
    <location>
        <begin position="285"/>
        <end position="308"/>
    </location>
</feature>
<comment type="catalytic activity">
    <reaction evidence="15">
        <text>[GlcNAc-(1-&gt;4)-Mur2Ac(oyl-L-Ala-gamma-D-Glu-L-Lys-D-Ala-D-Ala)](n)-di-trans,octa-cis-undecaprenyl diphosphate + beta-D-GlcNAc-(1-&gt;4)-Mur2Ac(oyl-L-Ala-gamma-D-Glu-L-Lys-D-Ala-D-Ala)-di-trans,octa-cis-undecaprenyl diphosphate = [GlcNAc-(1-&gt;4)-Mur2Ac(oyl-L-Ala-gamma-D-Glu-L-Lys-D-Ala-D-Ala)](n+1)-di-trans,octa-cis-undecaprenyl diphosphate + di-trans,octa-cis-undecaprenyl diphosphate + H(+)</text>
        <dbReference type="Rhea" id="RHEA:23708"/>
        <dbReference type="Rhea" id="RHEA-COMP:9602"/>
        <dbReference type="Rhea" id="RHEA-COMP:9603"/>
        <dbReference type="ChEBI" id="CHEBI:15378"/>
        <dbReference type="ChEBI" id="CHEBI:58405"/>
        <dbReference type="ChEBI" id="CHEBI:60033"/>
        <dbReference type="ChEBI" id="CHEBI:78435"/>
        <dbReference type="EC" id="2.4.99.28"/>
    </reaction>
</comment>
<name>A0A1Z4LPB7_9CYAN</name>
<evidence type="ECO:0000256" key="17">
    <source>
        <dbReference type="SAM" id="Phobius"/>
    </source>
</evidence>
<evidence type="ECO:0000256" key="12">
    <source>
        <dbReference type="ARBA" id="ARBA00041185"/>
    </source>
</evidence>
<keyword evidence="2" id="KW-0328">Glycosyltransferase</keyword>